<protein>
    <submittedName>
        <fullName evidence="2">Uncharacterized protein</fullName>
    </submittedName>
</protein>
<proteinExistence type="predicted"/>
<evidence type="ECO:0000313" key="2">
    <source>
        <dbReference type="EMBL" id="NGO10643.1"/>
    </source>
</evidence>
<accession>A0A6G4VA05</accession>
<dbReference type="Proteomes" id="UP000472335">
    <property type="component" value="Unassembled WGS sequence"/>
</dbReference>
<comment type="caution">
    <text evidence="2">The sequence shown here is derived from an EMBL/GenBank/DDBJ whole genome shotgun (WGS) entry which is preliminary data.</text>
</comment>
<gene>
    <name evidence="2" type="ORF">G5C60_24355</name>
</gene>
<keyword evidence="3" id="KW-1185">Reference proteome</keyword>
<evidence type="ECO:0000313" key="3">
    <source>
        <dbReference type="Proteomes" id="UP000472335"/>
    </source>
</evidence>
<sequence>MKRVLASAFTALVLAASGVAATSATASAAPDGARAFRCSLAWNDNNTAGVKCTGGGSFIGVAECKNGRTAQGAKAAAGTTSYAYCTSVNSSLKKPINAWGIRA</sequence>
<evidence type="ECO:0000256" key="1">
    <source>
        <dbReference type="SAM" id="SignalP"/>
    </source>
</evidence>
<name>A0A6G4VA05_9ACTN</name>
<keyword evidence="1" id="KW-0732">Signal</keyword>
<dbReference type="RefSeq" id="WP_165262825.1">
    <property type="nucleotide sequence ID" value="NZ_JAAKZY010000080.1"/>
</dbReference>
<dbReference type="AlphaFoldDB" id="A0A6G4VA05"/>
<feature type="signal peptide" evidence="1">
    <location>
        <begin position="1"/>
        <end position="28"/>
    </location>
</feature>
<feature type="chain" id="PRO_5026300439" evidence="1">
    <location>
        <begin position="29"/>
        <end position="103"/>
    </location>
</feature>
<reference evidence="2 3" key="1">
    <citation type="submission" date="2020-02" db="EMBL/GenBank/DDBJ databases">
        <title>Whole-genome analyses of novel actinobacteria.</title>
        <authorList>
            <person name="Sahin N."/>
            <person name="Gencbay T."/>
        </authorList>
    </citation>
    <scope>NUCLEOTIDE SEQUENCE [LARGE SCALE GENOMIC DNA]</scope>
    <source>
        <strain evidence="2 3">HC44</strain>
    </source>
</reference>
<dbReference type="EMBL" id="JAAKZY010000080">
    <property type="protein sequence ID" value="NGO10643.1"/>
    <property type="molecule type" value="Genomic_DNA"/>
</dbReference>
<organism evidence="2 3">
    <name type="scientific">Streptomyces scabichelini</name>
    <dbReference type="NCBI Taxonomy" id="2711217"/>
    <lineage>
        <taxon>Bacteria</taxon>
        <taxon>Bacillati</taxon>
        <taxon>Actinomycetota</taxon>
        <taxon>Actinomycetes</taxon>
        <taxon>Kitasatosporales</taxon>
        <taxon>Streptomycetaceae</taxon>
        <taxon>Streptomyces</taxon>
    </lineage>
</organism>